<dbReference type="InterPro" id="IPR011105">
    <property type="entry name" value="Cell_wall_hydrolase_SleB"/>
</dbReference>
<dbReference type="Proteomes" id="UP000589085">
    <property type="component" value="Unassembled WGS sequence"/>
</dbReference>
<dbReference type="Pfam" id="PF07486">
    <property type="entry name" value="Hydrolase_2"/>
    <property type="match status" value="1"/>
</dbReference>
<dbReference type="AlphaFoldDB" id="A0A7W4IAN8"/>
<evidence type="ECO:0000313" key="2">
    <source>
        <dbReference type="EMBL" id="MBB2159370.1"/>
    </source>
</evidence>
<name>A0A7W4IAN8_9PROT</name>
<dbReference type="RefSeq" id="WP_182996228.1">
    <property type="nucleotide sequence ID" value="NZ_JABEQJ010000003.1"/>
</dbReference>
<sequence length="138" mass="14696">MNAGIDIAARTAWAEARGEGIAGMQAVLNVIAHRAARPGWWGHDFASVCQAPYQFSCWLPGDPNGPEARAVTDNDPLFRSALSMAGRSASGNLPDLTRGSDSYYATTSPRPMWAAGRAPQIIIGHHAFYRVGLTGDGK</sequence>
<keyword evidence="2" id="KW-0378">Hydrolase</keyword>
<reference evidence="2 3" key="1">
    <citation type="submission" date="2020-04" db="EMBL/GenBank/DDBJ databases">
        <title>Description of novel Gluconacetobacter.</title>
        <authorList>
            <person name="Sombolestani A."/>
        </authorList>
    </citation>
    <scope>NUCLEOTIDE SEQUENCE [LARGE SCALE GENOMIC DNA]</scope>
    <source>
        <strain evidence="2 3">LMG 19747</strain>
    </source>
</reference>
<evidence type="ECO:0000313" key="3">
    <source>
        <dbReference type="Proteomes" id="UP000589085"/>
    </source>
</evidence>
<dbReference type="GO" id="GO:0016787">
    <property type="term" value="F:hydrolase activity"/>
    <property type="evidence" value="ECO:0007669"/>
    <property type="project" value="UniProtKB-KW"/>
</dbReference>
<protein>
    <submittedName>
        <fullName evidence="2">Cell wall hydrolase</fullName>
    </submittedName>
</protein>
<dbReference type="InterPro" id="IPR042047">
    <property type="entry name" value="SleB_dom1"/>
</dbReference>
<feature type="domain" description="Cell wall hydrolase SleB" evidence="1">
    <location>
        <begin position="18"/>
        <end position="129"/>
    </location>
</feature>
<evidence type="ECO:0000259" key="1">
    <source>
        <dbReference type="Pfam" id="PF07486"/>
    </source>
</evidence>
<dbReference type="Gene3D" id="1.10.10.2520">
    <property type="entry name" value="Cell wall hydrolase SleB, domain 1"/>
    <property type="match status" value="1"/>
</dbReference>
<organism evidence="2 3">
    <name type="scientific">Gluconacetobacter sacchari</name>
    <dbReference type="NCBI Taxonomy" id="92759"/>
    <lineage>
        <taxon>Bacteria</taxon>
        <taxon>Pseudomonadati</taxon>
        <taxon>Pseudomonadota</taxon>
        <taxon>Alphaproteobacteria</taxon>
        <taxon>Acetobacterales</taxon>
        <taxon>Acetobacteraceae</taxon>
        <taxon>Gluconacetobacter</taxon>
    </lineage>
</organism>
<dbReference type="EMBL" id="JABEQJ010000003">
    <property type="protein sequence ID" value="MBB2159370.1"/>
    <property type="molecule type" value="Genomic_DNA"/>
</dbReference>
<accession>A0A7W4IAN8</accession>
<proteinExistence type="predicted"/>
<gene>
    <name evidence="2" type="ORF">HLH48_04120</name>
</gene>
<comment type="caution">
    <text evidence="2">The sequence shown here is derived from an EMBL/GenBank/DDBJ whole genome shotgun (WGS) entry which is preliminary data.</text>
</comment>